<dbReference type="InterPro" id="IPR050359">
    <property type="entry name" value="bHLH_transcription_factors"/>
</dbReference>
<dbReference type="GO" id="GO:0005634">
    <property type="term" value="C:nucleus"/>
    <property type="evidence" value="ECO:0007669"/>
    <property type="project" value="TreeGrafter"/>
</dbReference>
<sequence length="195" mass="22750">MRIRRTKANARERNRMHGLNAALDRLRSYMPIQQTTTDMHSAPQKLSKIETLRLARNYIIAMSQTLQEGRPMSLPRFIRILSRELSQTTANLLMGTLMGFGSNNAHVDYRKIYFGNYDNSVYGYGYMDSLHSPEQTTEFNMNIYKNDYSYYYRPHIDSVITHTDNMRCWENNYIPTEAVMFGNSCAYSNYNGKSS</sequence>
<dbReference type="PANTHER" id="PTHR19290">
    <property type="entry name" value="BASIC HELIX-LOOP-HELIX PROTEIN NEUROGENIN-RELATED"/>
    <property type="match status" value="1"/>
</dbReference>
<dbReference type="GO" id="GO:0070888">
    <property type="term" value="F:E-box binding"/>
    <property type="evidence" value="ECO:0007669"/>
    <property type="project" value="TreeGrafter"/>
</dbReference>
<reference evidence="2" key="1">
    <citation type="submission" date="2019-08" db="EMBL/GenBank/DDBJ databases">
        <title>The genome of the North American firefly Photinus pyralis.</title>
        <authorList>
            <consortium name="Photinus pyralis genome working group"/>
            <person name="Fallon T.R."/>
            <person name="Sander Lower S.E."/>
            <person name="Weng J.-K."/>
        </authorList>
    </citation>
    <scope>NUCLEOTIDE SEQUENCE</scope>
    <source>
        <strain evidence="2">TRF0915ILg1</strain>
        <tissue evidence="2">Whole body</tissue>
    </source>
</reference>
<dbReference type="Gene3D" id="4.10.280.10">
    <property type="entry name" value="Helix-loop-helix DNA-binding domain"/>
    <property type="match status" value="1"/>
</dbReference>
<gene>
    <name evidence="2" type="ORF">ILUMI_04664</name>
</gene>
<dbReference type="GO" id="GO:0061564">
    <property type="term" value="P:axon development"/>
    <property type="evidence" value="ECO:0007669"/>
    <property type="project" value="TreeGrafter"/>
</dbReference>
<dbReference type="GO" id="GO:0045944">
    <property type="term" value="P:positive regulation of transcription by RNA polymerase II"/>
    <property type="evidence" value="ECO:0007669"/>
    <property type="project" value="TreeGrafter"/>
</dbReference>
<dbReference type="InterPro" id="IPR036638">
    <property type="entry name" value="HLH_DNA-bd_sf"/>
</dbReference>
<dbReference type="PANTHER" id="PTHR19290:SF134">
    <property type="entry name" value="NEUROGENIC DIFFERENTIATION FACTOR 1"/>
    <property type="match status" value="1"/>
</dbReference>
<dbReference type="OrthoDB" id="10039134at2759"/>
<dbReference type="Proteomes" id="UP000801492">
    <property type="component" value="Unassembled WGS sequence"/>
</dbReference>
<dbReference type="PROSITE" id="PS50888">
    <property type="entry name" value="BHLH"/>
    <property type="match status" value="1"/>
</dbReference>
<feature type="domain" description="BHLH" evidence="1">
    <location>
        <begin position="3"/>
        <end position="62"/>
    </location>
</feature>
<proteinExistence type="predicted"/>
<dbReference type="GO" id="GO:0007423">
    <property type="term" value="P:sensory organ development"/>
    <property type="evidence" value="ECO:0007669"/>
    <property type="project" value="TreeGrafter"/>
</dbReference>
<name>A0A8K0D8Q6_IGNLU</name>
<dbReference type="InterPro" id="IPR011598">
    <property type="entry name" value="bHLH_dom"/>
</dbReference>
<dbReference type="GO" id="GO:0000981">
    <property type="term" value="F:DNA-binding transcription factor activity, RNA polymerase II-specific"/>
    <property type="evidence" value="ECO:0007669"/>
    <property type="project" value="TreeGrafter"/>
</dbReference>
<evidence type="ECO:0000259" key="1">
    <source>
        <dbReference type="PROSITE" id="PS50888"/>
    </source>
</evidence>
<dbReference type="AlphaFoldDB" id="A0A8K0D8Q6"/>
<dbReference type="SMART" id="SM00353">
    <property type="entry name" value="HLH"/>
    <property type="match status" value="1"/>
</dbReference>
<accession>A0A8K0D8Q6</accession>
<dbReference type="EMBL" id="VTPC01001565">
    <property type="protein sequence ID" value="KAF2901523.1"/>
    <property type="molecule type" value="Genomic_DNA"/>
</dbReference>
<organism evidence="2 3">
    <name type="scientific">Ignelater luminosus</name>
    <name type="common">Cucubano</name>
    <name type="synonym">Pyrophorus luminosus</name>
    <dbReference type="NCBI Taxonomy" id="2038154"/>
    <lineage>
        <taxon>Eukaryota</taxon>
        <taxon>Metazoa</taxon>
        <taxon>Ecdysozoa</taxon>
        <taxon>Arthropoda</taxon>
        <taxon>Hexapoda</taxon>
        <taxon>Insecta</taxon>
        <taxon>Pterygota</taxon>
        <taxon>Neoptera</taxon>
        <taxon>Endopterygota</taxon>
        <taxon>Coleoptera</taxon>
        <taxon>Polyphaga</taxon>
        <taxon>Elateriformia</taxon>
        <taxon>Elateroidea</taxon>
        <taxon>Elateridae</taxon>
        <taxon>Agrypninae</taxon>
        <taxon>Pyrophorini</taxon>
        <taxon>Ignelater</taxon>
    </lineage>
</organism>
<dbReference type="GO" id="GO:0046983">
    <property type="term" value="F:protein dimerization activity"/>
    <property type="evidence" value="ECO:0007669"/>
    <property type="project" value="InterPro"/>
</dbReference>
<comment type="caution">
    <text evidence="2">The sequence shown here is derived from an EMBL/GenBank/DDBJ whole genome shotgun (WGS) entry which is preliminary data.</text>
</comment>
<keyword evidence="3" id="KW-1185">Reference proteome</keyword>
<evidence type="ECO:0000313" key="2">
    <source>
        <dbReference type="EMBL" id="KAF2901523.1"/>
    </source>
</evidence>
<protein>
    <recommendedName>
        <fullName evidence="1">BHLH domain-containing protein</fullName>
    </recommendedName>
</protein>
<dbReference type="CDD" id="cd11427">
    <property type="entry name" value="bHLH_TS_NeuroD"/>
    <property type="match status" value="1"/>
</dbReference>
<evidence type="ECO:0000313" key="3">
    <source>
        <dbReference type="Proteomes" id="UP000801492"/>
    </source>
</evidence>
<dbReference type="Pfam" id="PF00010">
    <property type="entry name" value="HLH"/>
    <property type="match status" value="1"/>
</dbReference>
<dbReference type="SUPFAM" id="SSF47459">
    <property type="entry name" value="HLH, helix-loop-helix DNA-binding domain"/>
    <property type="match status" value="1"/>
</dbReference>